<keyword evidence="3" id="KW-1185">Reference proteome</keyword>
<accession>A0A7T8HJS7</accession>
<name>A0A7T8HJS7_CALRO</name>
<gene>
    <name evidence="2" type="ORF">FKW44_012474</name>
</gene>
<dbReference type="Proteomes" id="UP000595437">
    <property type="component" value="Chromosome 8"/>
</dbReference>
<evidence type="ECO:0000256" key="1">
    <source>
        <dbReference type="SAM" id="MobiDB-lite"/>
    </source>
</evidence>
<dbReference type="EMBL" id="CP045897">
    <property type="protein sequence ID" value="QQP51200.1"/>
    <property type="molecule type" value="Genomic_DNA"/>
</dbReference>
<reference evidence="3" key="1">
    <citation type="submission" date="2021-01" db="EMBL/GenBank/DDBJ databases">
        <title>Caligus Genome Assembly.</title>
        <authorList>
            <person name="Gallardo-Escarate C."/>
        </authorList>
    </citation>
    <scope>NUCLEOTIDE SEQUENCE [LARGE SCALE GENOMIC DNA]</scope>
</reference>
<protein>
    <submittedName>
        <fullName evidence="2">Uncharacterized protein</fullName>
    </submittedName>
</protein>
<feature type="region of interest" description="Disordered" evidence="1">
    <location>
        <begin position="1"/>
        <end position="63"/>
    </location>
</feature>
<feature type="compositionally biased region" description="Polar residues" evidence="1">
    <location>
        <begin position="1"/>
        <end position="10"/>
    </location>
</feature>
<evidence type="ECO:0000313" key="2">
    <source>
        <dbReference type="EMBL" id="QQP51200.1"/>
    </source>
</evidence>
<feature type="compositionally biased region" description="Basic and acidic residues" evidence="1">
    <location>
        <begin position="50"/>
        <end position="63"/>
    </location>
</feature>
<organism evidence="2 3">
    <name type="scientific">Caligus rogercresseyi</name>
    <name type="common">Sea louse</name>
    <dbReference type="NCBI Taxonomy" id="217165"/>
    <lineage>
        <taxon>Eukaryota</taxon>
        <taxon>Metazoa</taxon>
        <taxon>Ecdysozoa</taxon>
        <taxon>Arthropoda</taxon>
        <taxon>Crustacea</taxon>
        <taxon>Multicrustacea</taxon>
        <taxon>Hexanauplia</taxon>
        <taxon>Copepoda</taxon>
        <taxon>Siphonostomatoida</taxon>
        <taxon>Caligidae</taxon>
        <taxon>Caligus</taxon>
    </lineage>
</organism>
<evidence type="ECO:0000313" key="3">
    <source>
        <dbReference type="Proteomes" id="UP000595437"/>
    </source>
</evidence>
<proteinExistence type="predicted"/>
<feature type="non-terminal residue" evidence="2">
    <location>
        <position position="1"/>
    </location>
</feature>
<dbReference type="AlphaFoldDB" id="A0A7T8HJS7"/>
<feature type="non-terminal residue" evidence="2">
    <location>
        <position position="63"/>
    </location>
</feature>
<sequence length="63" mass="7049">SSIPKGQKTPSLRDDWTKVMSKGSAIPTKKTTSVLEPKKSKRFLSSPETENSKRTRDCVLNEL</sequence>